<accession>A0A0J5M8X4</accession>
<dbReference type="PANTHER" id="PTHR24221:SF654">
    <property type="entry name" value="ATP-BINDING CASSETTE SUB-FAMILY B MEMBER 6"/>
    <property type="match status" value="1"/>
</dbReference>
<dbReference type="PATRIC" id="fig|61647.15.peg.4883"/>
<sequence>MTEAAGRPEQVAFNQRAVRRQFIPDEVDDAWLIEYAEASYIHDAVMKMPMGYETLIGELGGGLPGGQKQRLFIARALTANPASCLWPRRPARSTPTASAA</sequence>
<dbReference type="GO" id="GO:0034040">
    <property type="term" value="F:ATPase-coupled lipid transmembrane transporter activity"/>
    <property type="evidence" value="ECO:0007669"/>
    <property type="project" value="TreeGrafter"/>
</dbReference>
<dbReference type="AlphaFoldDB" id="A0A0J5M8X4"/>
<evidence type="ECO:0000313" key="2">
    <source>
        <dbReference type="Proteomes" id="UP000036196"/>
    </source>
</evidence>
<organism evidence="1 2">
    <name type="scientific">Pluralibacter gergoviae</name>
    <name type="common">Enterobacter gergoviae</name>
    <dbReference type="NCBI Taxonomy" id="61647"/>
    <lineage>
        <taxon>Bacteria</taxon>
        <taxon>Pseudomonadati</taxon>
        <taxon>Pseudomonadota</taxon>
        <taxon>Gammaproteobacteria</taxon>
        <taxon>Enterobacterales</taxon>
        <taxon>Enterobacteriaceae</taxon>
        <taxon>Pluralibacter</taxon>
    </lineage>
</organism>
<dbReference type="EMBL" id="LDZF01000006">
    <property type="protein sequence ID" value="KMK14800.1"/>
    <property type="molecule type" value="Genomic_DNA"/>
</dbReference>
<dbReference type="PANTHER" id="PTHR24221">
    <property type="entry name" value="ATP-BINDING CASSETTE SUB-FAMILY B"/>
    <property type="match status" value="1"/>
</dbReference>
<keyword evidence="2" id="KW-1185">Reference proteome</keyword>
<gene>
    <name evidence="1" type="ORF">ABW06_08210</name>
</gene>
<protein>
    <submittedName>
        <fullName evidence="1">Uncharacterized protein</fullName>
    </submittedName>
</protein>
<name>A0A0J5M8X4_PLUGE</name>
<evidence type="ECO:0000313" key="1">
    <source>
        <dbReference type="EMBL" id="KMK14800.1"/>
    </source>
</evidence>
<dbReference type="Proteomes" id="UP000036196">
    <property type="component" value="Unassembled WGS sequence"/>
</dbReference>
<dbReference type="InterPro" id="IPR027417">
    <property type="entry name" value="P-loop_NTPase"/>
</dbReference>
<dbReference type="InterPro" id="IPR039421">
    <property type="entry name" value="Type_1_exporter"/>
</dbReference>
<comment type="caution">
    <text evidence="1">The sequence shown here is derived from an EMBL/GenBank/DDBJ whole genome shotgun (WGS) entry which is preliminary data.</text>
</comment>
<reference evidence="1 2" key="1">
    <citation type="submission" date="2015-05" db="EMBL/GenBank/DDBJ databases">
        <title>Genome sequences of Pluralibacter gergoviae.</title>
        <authorList>
            <person name="Greninger A.L."/>
            <person name="Miller S."/>
        </authorList>
    </citation>
    <scope>NUCLEOTIDE SEQUENCE [LARGE SCALE GENOMIC DNA]</scope>
    <source>
        <strain evidence="1 2">JS81F13</strain>
    </source>
</reference>
<proteinExistence type="predicted"/>
<dbReference type="SUPFAM" id="SSF52540">
    <property type="entry name" value="P-loop containing nucleoside triphosphate hydrolases"/>
    <property type="match status" value="1"/>
</dbReference>
<dbReference type="Gene3D" id="3.40.50.300">
    <property type="entry name" value="P-loop containing nucleotide triphosphate hydrolases"/>
    <property type="match status" value="1"/>
</dbReference>